<proteinExistence type="predicted"/>
<dbReference type="SUPFAM" id="SSF53474">
    <property type="entry name" value="alpha/beta-Hydrolases"/>
    <property type="match status" value="1"/>
</dbReference>
<dbReference type="PANTHER" id="PTHR33428:SF14">
    <property type="entry name" value="CARBOXYLESTERASE TYPE B DOMAIN-CONTAINING PROTEIN"/>
    <property type="match status" value="1"/>
</dbReference>
<evidence type="ECO:0000313" key="3">
    <source>
        <dbReference type="EMBL" id="GAC68042.1"/>
    </source>
</evidence>
<feature type="signal peptide" evidence="1">
    <location>
        <begin position="1"/>
        <end position="36"/>
    </location>
</feature>
<keyword evidence="4" id="KW-1185">Reference proteome</keyword>
<dbReference type="Proteomes" id="UP000011666">
    <property type="component" value="Unassembled WGS sequence"/>
</dbReference>
<comment type="caution">
    <text evidence="3">The sequence shown here is derived from an EMBL/GenBank/DDBJ whole genome shotgun (WGS) entry which is preliminary data.</text>
</comment>
<dbReference type="eggNOG" id="COG1506">
    <property type="taxonomic scope" value="Bacteria"/>
</dbReference>
<evidence type="ECO:0000259" key="2">
    <source>
        <dbReference type="Pfam" id="PF12740"/>
    </source>
</evidence>
<dbReference type="AlphaFoldDB" id="M0QKU0"/>
<evidence type="ECO:0000313" key="4">
    <source>
        <dbReference type="Proteomes" id="UP000011666"/>
    </source>
</evidence>
<dbReference type="EMBL" id="BANX01000011">
    <property type="protein sequence ID" value="GAC68042.1"/>
    <property type="molecule type" value="Genomic_DNA"/>
</dbReference>
<dbReference type="InterPro" id="IPR029058">
    <property type="entry name" value="AB_hydrolase_fold"/>
</dbReference>
<dbReference type="Gene3D" id="3.40.50.1820">
    <property type="entry name" value="alpha/beta hydrolase"/>
    <property type="match status" value="1"/>
</dbReference>
<keyword evidence="1" id="KW-0732">Signal</keyword>
<name>M0QKU0_9ACTN</name>
<dbReference type="PANTHER" id="PTHR33428">
    <property type="entry name" value="CHLOROPHYLLASE-2, CHLOROPLASTIC"/>
    <property type="match status" value="1"/>
</dbReference>
<dbReference type="Pfam" id="PF12740">
    <property type="entry name" value="PETase"/>
    <property type="match status" value="1"/>
</dbReference>
<sequence>MPRLTHRLCMTHRFCIAVLALVTAVAALGHTAVADAAPRATVVDETRSLTGPYRTAQTLDAGACTSLYGTIANGLVHVFGNTYSNLKCSQTFPNGLASPAGVALYYPTNTPSDRRLPVVIWTGGILSEPGNYDRAAKMLASNGYVVAIPYDFVNSFAYLPLIAAAAVSRANSDARSALHDRVDLGHVAIAGHSAGGAATQQAIGLPTGIWRLIDPQLRVRSAVAVEAGPVAIGVTATVPTLYLTGYNDVVVPHYLWARWTQYELTTRVPAYLLCARGTGHFTPTDDPEHNPLAPIMLSWLDHTLRDDPDAGAEFVGPRWRQRGNPDLVYALRNRAAASLTR</sequence>
<protein>
    <recommendedName>
        <fullName evidence="2">PET hydrolase/cutinase-like domain-containing protein</fullName>
    </recommendedName>
</protein>
<evidence type="ECO:0000256" key="1">
    <source>
        <dbReference type="SAM" id="SignalP"/>
    </source>
</evidence>
<dbReference type="STRING" id="1223545.GS4_11_03140"/>
<feature type="chain" id="PRO_5004003875" description="PET hydrolase/cutinase-like domain-containing protein" evidence="1">
    <location>
        <begin position="37"/>
        <end position="341"/>
    </location>
</feature>
<gene>
    <name evidence="3" type="ORF">GS4_11_03140</name>
</gene>
<accession>M0QKU0</accession>
<dbReference type="InterPro" id="IPR041127">
    <property type="entry name" value="PET_hydrolase/cutinase-like"/>
</dbReference>
<organism evidence="3 4">
    <name type="scientific">Gordonia soli NBRC 108243</name>
    <dbReference type="NCBI Taxonomy" id="1223545"/>
    <lineage>
        <taxon>Bacteria</taxon>
        <taxon>Bacillati</taxon>
        <taxon>Actinomycetota</taxon>
        <taxon>Actinomycetes</taxon>
        <taxon>Mycobacteriales</taxon>
        <taxon>Gordoniaceae</taxon>
        <taxon>Gordonia</taxon>
    </lineage>
</organism>
<reference evidence="3 4" key="1">
    <citation type="submission" date="2013-01" db="EMBL/GenBank/DDBJ databases">
        <title>Whole genome shotgun sequence of Gordonia soli NBRC 108243.</title>
        <authorList>
            <person name="Isaki-Nakamura S."/>
            <person name="Hosoyama A."/>
            <person name="Tsuchikane K."/>
            <person name="Ando Y."/>
            <person name="Baba S."/>
            <person name="Ohji S."/>
            <person name="Hamada M."/>
            <person name="Tamura T."/>
            <person name="Yamazoe A."/>
            <person name="Yamazaki S."/>
            <person name="Fujita N."/>
        </authorList>
    </citation>
    <scope>NUCLEOTIDE SEQUENCE [LARGE SCALE GENOMIC DNA]</scope>
    <source>
        <strain evidence="3 4">NBRC 108243</strain>
    </source>
</reference>
<feature type="domain" description="PET hydrolase/cutinase-like" evidence="2">
    <location>
        <begin position="101"/>
        <end position="307"/>
    </location>
</feature>